<evidence type="ECO:0000256" key="1">
    <source>
        <dbReference type="SAM" id="Phobius"/>
    </source>
</evidence>
<feature type="transmembrane region" description="Helical" evidence="1">
    <location>
        <begin position="240"/>
        <end position="265"/>
    </location>
</feature>
<comment type="caution">
    <text evidence="2">The sequence shown here is derived from an EMBL/GenBank/DDBJ whole genome shotgun (WGS) entry which is preliminary data.</text>
</comment>
<feature type="transmembrane region" description="Helical" evidence="1">
    <location>
        <begin position="12"/>
        <end position="39"/>
    </location>
</feature>
<accession>A0A8T0EB95</accession>
<dbReference type="SUPFAM" id="SSF103473">
    <property type="entry name" value="MFS general substrate transporter"/>
    <property type="match status" value="1"/>
</dbReference>
<feature type="transmembrane region" description="Helical" evidence="1">
    <location>
        <begin position="167"/>
        <end position="186"/>
    </location>
</feature>
<dbReference type="Proteomes" id="UP000807504">
    <property type="component" value="Unassembled WGS sequence"/>
</dbReference>
<feature type="transmembrane region" description="Helical" evidence="1">
    <location>
        <begin position="138"/>
        <end position="160"/>
    </location>
</feature>
<feature type="transmembrane region" description="Helical" evidence="1">
    <location>
        <begin position="51"/>
        <end position="70"/>
    </location>
</feature>
<dbReference type="InterPro" id="IPR050327">
    <property type="entry name" value="Proton-linked_MCT"/>
</dbReference>
<reference evidence="2" key="2">
    <citation type="submission" date="2020-06" db="EMBL/GenBank/DDBJ databases">
        <authorList>
            <person name="Sheffer M."/>
        </authorList>
    </citation>
    <scope>NUCLEOTIDE SEQUENCE</scope>
</reference>
<feature type="transmembrane region" description="Helical" evidence="1">
    <location>
        <begin position="306"/>
        <end position="326"/>
    </location>
</feature>
<name>A0A8T0EB95_ARGBR</name>
<dbReference type="EMBL" id="JABXBU010002228">
    <property type="protein sequence ID" value="KAF8770051.1"/>
    <property type="molecule type" value="Genomic_DNA"/>
</dbReference>
<dbReference type="GO" id="GO:0008028">
    <property type="term" value="F:monocarboxylic acid transmembrane transporter activity"/>
    <property type="evidence" value="ECO:0007669"/>
    <property type="project" value="TreeGrafter"/>
</dbReference>
<feature type="transmembrane region" description="Helical" evidence="1">
    <location>
        <begin position="338"/>
        <end position="358"/>
    </location>
</feature>
<protein>
    <submittedName>
        <fullName evidence="2">Monocarboxylate transporter 1 like protein</fullName>
    </submittedName>
</protein>
<gene>
    <name evidence="2" type="ORF">HNY73_017624</name>
</gene>
<keyword evidence="1" id="KW-0472">Membrane</keyword>
<organism evidence="2 3">
    <name type="scientific">Argiope bruennichi</name>
    <name type="common">Wasp spider</name>
    <name type="synonym">Aranea bruennichi</name>
    <dbReference type="NCBI Taxonomy" id="94029"/>
    <lineage>
        <taxon>Eukaryota</taxon>
        <taxon>Metazoa</taxon>
        <taxon>Ecdysozoa</taxon>
        <taxon>Arthropoda</taxon>
        <taxon>Chelicerata</taxon>
        <taxon>Arachnida</taxon>
        <taxon>Araneae</taxon>
        <taxon>Araneomorphae</taxon>
        <taxon>Entelegynae</taxon>
        <taxon>Araneoidea</taxon>
        <taxon>Araneidae</taxon>
        <taxon>Argiope</taxon>
    </lineage>
</organism>
<dbReference type="PANTHER" id="PTHR11360:SF303">
    <property type="entry name" value="MAJOR FACILITATOR SUPERFAMILY (MFS) PROFILE DOMAIN-CONTAINING PROTEIN"/>
    <property type="match status" value="1"/>
</dbReference>
<proteinExistence type="predicted"/>
<keyword evidence="1" id="KW-1133">Transmembrane helix</keyword>
<dbReference type="AlphaFoldDB" id="A0A8T0EB95"/>
<reference evidence="2" key="1">
    <citation type="journal article" date="2020" name="bioRxiv">
        <title>Chromosome-level reference genome of the European wasp spider Argiope bruennichi: a resource for studies on range expansion and evolutionary adaptation.</title>
        <authorList>
            <person name="Sheffer M.M."/>
            <person name="Hoppe A."/>
            <person name="Krehenwinkel H."/>
            <person name="Uhl G."/>
            <person name="Kuss A.W."/>
            <person name="Jensen L."/>
            <person name="Jensen C."/>
            <person name="Gillespie R.G."/>
            <person name="Hoff K.J."/>
            <person name="Prost S."/>
        </authorList>
    </citation>
    <scope>NUCLEOTIDE SEQUENCE</scope>
</reference>
<dbReference type="InterPro" id="IPR011701">
    <property type="entry name" value="MFS"/>
</dbReference>
<feature type="transmembrane region" description="Helical" evidence="1">
    <location>
        <begin position="277"/>
        <end position="294"/>
    </location>
</feature>
<evidence type="ECO:0000313" key="3">
    <source>
        <dbReference type="Proteomes" id="UP000807504"/>
    </source>
</evidence>
<feature type="transmembrane region" description="Helical" evidence="1">
    <location>
        <begin position="104"/>
        <end position="126"/>
    </location>
</feature>
<dbReference type="InterPro" id="IPR036259">
    <property type="entry name" value="MFS_trans_sf"/>
</dbReference>
<keyword evidence="3" id="KW-1185">Reference proteome</keyword>
<sequence length="396" mass="42938">MGISQDTINGGVAITACCSLFGLFMGTVRLSSLLFVACISRYNVDRQQASFPFVLAFAVRNIIGPVAGFLGKQFGIRTVTIVGVLLSAASIGGGFFAEDMLTVTFLWGVGHGTGYGFGTLLLPHYLSMHFSKHLDKANGITLAGECVTYFLLSVLTEYLLDTFGLSGTFLVLSGIMLNGLLAALLLKDSTKTAGQEHSGSCVEKNNSQVKSNNLEDYSGNKADKQQKPSMNIFSVFLDPVYILIVITQSIMLYLFSTTTTILIDVSRDHGVSLDNEVYLFLCLSVGDFMGRTFLGSVTDAGYLTKMNFSAVCFVGIGILYVACTLLKNFVMMMIFSYFFGLFVGGLLMISPGVVTFYVDKQYLSVAIASRLVLYPPISFTQSPLIEEAPILLSEKE</sequence>
<feature type="transmembrane region" description="Helical" evidence="1">
    <location>
        <begin position="76"/>
        <end position="97"/>
    </location>
</feature>
<dbReference type="Gene3D" id="1.20.1250.20">
    <property type="entry name" value="MFS general substrate transporter like domains"/>
    <property type="match status" value="1"/>
</dbReference>
<dbReference type="PANTHER" id="PTHR11360">
    <property type="entry name" value="MONOCARBOXYLATE TRANSPORTER"/>
    <property type="match status" value="1"/>
</dbReference>
<dbReference type="Pfam" id="PF07690">
    <property type="entry name" value="MFS_1"/>
    <property type="match status" value="1"/>
</dbReference>
<evidence type="ECO:0000313" key="2">
    <source>
        <dbReference type="EMBL" id="KAF8770051.1"/>
    </source>
</evidence>
<keyword evidence="1" id="KW-0812">Transmembrane</keyword>